<dbReference type="AlphaFoldDB" id="A0A2V3ICU0"/>
<reference evidence="1 2" key="1">
    <citation type="journal article" date="2018" name="Mol. Biol. Evol.">
        <title>Analysis of the draft genome of the red seaweed Gracilariopsis chorda provides insights into genome size evolution in Rhodophyta.</title>
        <authorList>
            <person name="Lee J."/>
            <person name="Yang E.C."/>
            <person name="Graf L."/>
            <person name="Yang J.H."/>
            <person name="Qiu H."/>
            <person name="Zel Zion U."/>
            <person name="Chan C.X."/>
            <person name="Stephens T.G."/>
            <person name="Weber A.P.M."/>
            <person name="Boo G.H."/>
            <person name="Boo S.M."/>
            <person name="Kim K.M."/>
            <person name="Shin Y."/>
            <person name="Jung M."/>
            <person name="Lee S.J."/>
            <person name="Yim H.S."/>
            <person name="Lee J.H."/>
            <person name="Bhattacharya D."/>
            <person name="Yoon H.S."/>
        </authorList>
    </citation>
    <scope>NUCLEOTIDE SEQUENCE [LARGE SCALE GENOMIC DNA]</scope>
    <source>
        <strain evidence="1 2">SKKU-2015</strain>
        <tissue evidence="1">Whole body</tissue>
    </source>
</reference>
<dbReference type="EMBL" id="NBIV01000411">
    <property type="protein sequence ID" value="PXF39881.1"/>
    <property type="molecule type" value="Genomic_DNA"/>
</dbReference>
<dbReference type="OrthoDB" id="10655795at2759"/>
<evidence type="ECO:0000313" key="1">
    <source>
        <dbReference type="EMBL" id="PXF39881.1"/>
    </source>
</evidence>
<evidence type="ECO:0000313" key="2">
    <source>
        <dbReference type="Proteomes" id="UP000247409"/>
    </source>
</evidence>
<proteinExistence type="predicted"/>
<dbReference type="Proteomes" id="UP000247409">
    <property type="component" value="Unassembled WGS sequence"/>
</dbReference>
<comment type="caution">
    <text evidence="1">The sequence shown here is derived from an EMBL/GenBank/DDBJ whole genome shotgun (WGS) entry which is preliminary data.</text>
</comment>
<keyword evidence="2" id="KW-1185">Reference proteome</keyword>
<organism evidence="1 2">
    <name type="scientific">Gracilariopsis chorda</name>
    <dbReference type="NCBI Taxonomy" id="448386"/>
    <lineage>
        <taxon>Eukaryota</taxon>
        <taxon>Rhodophyta</taxon>
        <taxon>Florideophyceae</taxon>
        <taxon>Rhodymeniophycidae</taxon>
        <taxon>Gracilariales</taxon>
        <taxon>Gracilariaceae</taxon>
        <taxon>Gracilariopsis</taxon>
    </lineage>
</organism>
<sequence>MAAIQGYADLLRKYGHTVRIFMMDGMEMKEQRYKAAVRIFMQCKKSKKNAEDAIFDKDNIDVSDISDAGRYYGGILFVPSVASRYCLSGRSTAGADAAHCDGVGPQLYGSTLEVVTYDTNVHL</sequence>
<protein>
    <submittedName>
        <fullName evidence="1">Uncharacterized protein</fullName>
    </submittedName>
</protein>
<name>A0A2V3ICU0_9FLOR</name>
<accession>A0A2V3ICU0</accession>
<gene>
    <name evidence="1" type="ORF">BWQ96_10412</name>
</gene>